<dbReference type="PANTHER" id="PTHR30627:SF2">
    <property type="entry name" value="PEPTIDOGLYCAN D,D-TRANSPEPTIDASE MRDA"/>
    <property type="match status" value="1"/>
</dbReference>
<evidence type="ECO:0000259" key="14">
    <source>
        <dbReference type="Pfam" id="PF03717"/>
    </source>
</evidence>
<evidence type="ECO:0000256" key="5">
    <source>
        <dbReference type="ARBA" id="ARBA00022645"/>
    </source>
</evidence>
<dbReference type="InterPro" id="IPR050515">
    <property type="entry name" value="Beta-lactam/transpept"/>
</dbReference>
<keyword evidence="17" id="KW-1185">Reference proteome</keyword>
<dbReference type="Pfam" id="PF05569">
    <property type="entry name" value="Peptidase_M56"/>
    <property type="match status" value="1"/>
</dbReference>
<comment type="similarity">
    <text evidence="3">Belongs to the peptidase M56 family.</text>
</comment>
<keyword evidence="11" id="KW-0961">Cell wall biogenesis/degradation</keyword>
<dbReference type="Gene3D" id="3.40.710.10">
    <property type="entry name" value="DD-peptidase/beta-lactamase superfamily"/>
    <property type="match status" value="1"/>
</dbReference>
<feature type="transmembrane region" description="Helical" evidence="12">
    <location>
        <begin position="51"/>
        <end position="70"/>
    </location>
</feature>
<keyword evidence="4" id="KW-1003">Cell membrane</keyword>
<proteinExistence type="inferred from homology"/>
<dbReference type="CDD" id="cd07341">
    <property type="entry name" value="M56_BlaR1_MecR1_like"/>
    <property type="match status" value="1"/>
</dbReference>
<dbReference type="Gene3D" id="3.30.2010.10">
    <property type="entry name" value="Metalloproteases ('zincins'), catalytic domain"/>
    <property type="match status" value="1"/>
</dbReference>
<evidence type="ECO:0000256" key="12">
    <source>
        <dbReference type="SAM" id="Phobius"/>
    </source>
</evidence>
<evidence type="ECO:0000256" key="8">
    <source>
        <dbReference type="ARBA" id="ARBA00022984"/>
    </source>
</evidence>
<evidence type="ECO:0000256" key="3">
    <source>
        <dbReference type="ARBA" id="ARBA00011075"/>
    </source>
</evidence>
<keyword evidence="7" id="KW-0133">Cell shape</keyword>
<dbReference type="GO" id="GO:0071972">
    <property type="term" value="F:peptidoglycan L,D-transpeptidase activity"/>
    <property type="evidence" value="ECO:0007669"/>
    <property type="project" value="TreeGrafter"/>
</dbReference>
<dbReference type="GO" id="GO:0071555">
    <property type="term" value="P:cell wall organization"/>
    <property type="evidence" value="ECO:0007669"/>
    <property type="project" value="UniProtKB-KW"/>
</dbReference>
<evidence type="ECO:0000259" key="13">
    <source>
        <dbReference type="Pfam" id="PF00905"/>
    </source>
</evidence>
<dbReference type="Pfam" id="PF00905">
    <property type="entry name" value="Transpeptidase"/>
    <property type="match status" value="1"/>
</dbReference>
<feature type="domain" description="Penicillin-binding protein dimerisation" evidence="14">
    <location>
        <begin position="369"/>
        <end position="545"/>
    </location>
</feature>
<evidence type="ECO:0000259" key="15">
    <source>
        <dbReference type="Pfam" id="PF05569"/>
    </source>
</evidence>
<evidence type="ECO:0000256" key="10">
    <source>
        <dbReference type="ARBA" id="ARBA00023136"/>
    </source>
</evidence>
<feature type="domain" description="Peptidase M56" evidence="15">
    <location>
        <begin position="105"/>
        <end position="293"/>
    </location>
</feature>
<evidence type="ECO:0000256" key="7">
    <source>
        <dbReference type="ARBA" id="ARBA00022960"/>
    </source>
</evidence>
<evidence type="ECO:0000256" key="6">
    <source>
        <dbReference type="ARBA" id="ARBA00022692"/>
    </source>
</evidence>
<name>A0A5R8KJ23_9BACT</name>
<comment type="caution">
    <text evidence="16">The sequence shown here is derived from an EMBL/GenBank/DDBJ whole genome shotgun (WGS) entry which is preliminary data.</text>
</comment>
<comment type="subcellular location">
    <subcellularLocation>
        <location evidence="2">Cell membrane</location>
    </subcellularLocation>
    <subcellularLocation>
        <location evidence="1">Membrane</location>
        <topology evidence="1">Single-pass membrane protein</topology>
    </subcellularLocation>
</comment>
<dbReference type="InterPro" id="IPR001460">
    <property type="entry name" value="PCN-bd_Tpept"/>
</dbReference>
<evidence type="ECO:0008006" key="18">
    <source>
        <dbReference type="Google" id="ProtNLM"/>
    </source>
</evidence>
<dbReference type="InterPro" id="IPR012338">
    <property type="entry name" value="Beta-lactam/transpept-like"/>
</dbReference>
<gene>
    <name evidence="16" type="ORF">FEM03_02935</name>
</gene>
<evidence type="ECO:0000256" key="11">
    <source>
        <dbReference type="ARBA" id="ARBA00023316"/>
    </source>
</evidence>
<feature type="transmembrane region" description="Helical" evidence="12">
    <location>
        <begin position="333"/>
        <end position="352"/>
    </location>
</feature>
<evidence type="ECO:0000313" key="17">
    <source>
        <dbReference type="Proteomes" id="UP000306196"/>
    </source>
</evidence>
<organism evidence="16 17">
    <name type="scientific">Phragmitibacter flavus</name>
    <dbReference type="NCBI Taxonomy" id="2576071"/>
    <lineage>
        <taxon>Bacteria</taxon>
        <taxon>Pseudomonadati</taxon>
        <taxon>Verrucomicrobiota</taxon>
        <taxon>Verrucomicrobiia</taxon>
        <taxon>Verrucomicrobiales</taxon>
        <taxon>Verrucomicrobiaceae</taxon>
        <taxon>Phragmitibacter</taxon>
    </lineage>
</organism>
<accession>A0A5R8KJ23</accession>
<dbReference type="OrthoDB" id="15218at2"/>
<dbReference type="SUPFAM" id="SSF56601">
    <property type="entry name" value="beta-lactamase/transpeptidase-like"/>
    <property type="match status" value="1"/>
</dbReference>
<feature type="transmembrane region" description="Helical" evidence="12">
    <location>
        <begin position="235"/>
        <end position="257"/>
    </location>
</feature>
<dbReference type="SUPFAM" id="SSF56519">
    <property type="entry name" value="Penicillin binding protein dimerisation domain"/>
    <property type="match status" value="1"/>
</dbReference>
<dbReference type="Proteomes" id="UP000306196">
    <property type="component" value="Unassembled WGS sequence"/>
</dbReference>
<keyword evidence="5" id="KW-0121">Carboxypeptidase</keyword>
<feature type="domain" description="Penicillin-binding protein transpeptidase" evidence="13">
    <location>
        <begin position="586"/>
        <end position="908"/>
    </location>
</feature>
<evidence type="ECO:0000256" key="4">
    <source>
        <dbReference type="ARBA" id="ARBA00022475"/>
    </source>
</evidence>
<dbReference type="PANTHER" id="PTHR30627">
    <property type="entry name" value="PEPTIDOGLYCAN D,D-TRANSPEPTIDASE"/>
    <property type="match status" value="1"/>
</dbReference>
<keyword evidence="6 12" id="KW-0812">Transmembrane</keyword>
<feature type="transmembrane region" description="Helical" evidence="12">
    <location>
        <begin position="20"/>
        <end position="39"/>
    </location>
</feature>
<evidence type="ECO:0000256" key="2">
    <source>
        <dbReference type="ARBA" id="ARBA00004236"/>
    </source>
</evidence>
<evidence type="ECO:0000313" key="16">
    <source>
        <dbReference type="EMBL" id="TLD72326.1"/>
    </source>
</evidence>
<keyword evidence="10 12" id="KW-0472">Membrane</keyword>
<dbReference type="InterPro" id="IPR005311">
    <property type="entry name" value="PBP_dimer"/>
</dbReference>
<reference evidence="16 17" key="1">
    <citation type="submission" date="2019-05" db="EMBL/GenBank/DDBJ databases">
        <title>Verrucobacter flavum gen. nov., sp. nov. a new member of the family Verrucomicrobiaceae.</title>
        <authorList>
            <person name="Szuroczki S."/>
            <person name="Abbaszade G."/>
            <person name="Szabo A."/>
            <person name="Felfoldi T."/>
            <person name="Schumann P."/>
            <person name="Boka K."/>
            <person name="Keki Z."/>
            <person name="Toumi M."/>
            <person name="Toth E."/>
        </authorList>
    </citation>
    <scope>NUCLEOTIDE SEQUENCE [LARGE SCALE GENOMIC DNA]</scope>
    <source>
        <strain evidence="16 17">MG-N-17</strain>
    </source>
</reference>
<dbReference type="EMBL" id="VAUV01000002">
    <property type="protein sequence ID" value="TLD72326.1"/>
    <property type="molecule type" value="Genomic_DNA"/>
</dbReference>
<evidence type="ECO:0000256" key="9">
    <source>
        <dbReference type="ARBA" id="ARBA00022989"/>
    </source>
</evidence>
<dbReference type="Gene3D" id="3.90.1310.10">
    <property type="entry name" value="Penicillin-binding protein 2a (Domain 2)"/>
    <property type="match status" value="1"/>
</dbReference>
<keyword evidence="8" id="KW-0573">Peptidoglycan synthesis</keyword>
<sequence>MSGWMMEWLSHPLMQEVAVTLGHSLWQGTVVAVGLAVVLKMMRSAGAGMRYGVCCLALVGLVLWPVWTWWQMGRGTGLEVVEMPWDQVMGSGDMTAMTQVGGNGSEEVDMVASGGAKVEKGRRLPIWGWLMVGWLSGMMLLTVWRTMGWCALRRLKVGAVPLSGEFETLARRLARKMRVGRRVVVYWSDKVGGPLVFGWWRPVVLLPVSLMTGFTAAQVEMILAHEFAHVRRQDYLVNLLQMVTETVLFFHPAVWWINRQIRREREHACDEAVVAVMGDADGYARTLTQLAERELDGVPSMALAMAASGERGDLWVRVTRLVRMTEGREELRLFPGLAWVGVLLVGVGVWLMPAGGEVLAVEVERELVRGAIRDRNGVALAVSDKVDRQVVFDLSKVMEAFAAKHDGILPMHDLKEKGADGEFAVVGEEPDIKAMFDEVVIAALNNRGIAKEYNANAMRMHFREMAAGDPWMYRSGLTMEEVKALTEMAVELPGIATRVVKLRRYPFGELASHVTGYVSQPDDQRGGNELFGVAGVEKSMDEVLKTVIHGKRRRGEDVFLTLDMRVQLVIERALREFDSIPKLDRGAAVLMDVETGDVLGMVSWPSYDPNWFVPSISRDDFRKLVNDWRNPMFNRAVNTFGPGGAYLPVTCLAGIAGGQKDTVFNCTGSVTFGSKSMKCWIATKGETHGPLGMREGMGRSCNTYFYQMGNAAGIDNIVSIGKALGLGQKSGIELEEEDQGILPSPDWLAKNRPKEKWSAGYTANTAIGAGQVLASPLQMTTVYAAIANGGTVWKPRLVDRLGNKKRPALRAGFLAEYGVTAEGMKEMRLGMEDVVQKYSAQQAKSEKISIAGRTGTAQNWRPDGRKDNHVWFCGYAPAEKPKWALTVFVQGAHSGGSVAAPIAKRIFEDVAAIESGELEVDLDLERK</sequence>
<feature type="transmembrane region" description="Helical" evidence="12">
    <location>
        <begin position="126"/>
        <end position="144"/>
    </location>
</feature>
<dbReference type="GO" id="GO:0008360">
    <property type="term" value="P:regulation of cell shape"/>
    <property type="evidence" value="ECO:0007669"/>
    <property type="project" value="UniProtKB-KW"/>
</dbReference>
<keyword evidence="5" id="KW-0645">Protease</keyword>
<dbReference type="GO" id="GO:0005886">
    <property type="term" value="C:plasma membrane"/>
    <property type="evidence" value="ECO:0007669"/>
    <property type="project" value="UniProtKB-SubCell"/>
</dbReference>
<dbReference type="InterPro" id="IPR036138">
    <property type="entry name" value="PBP_dimer_sf"/>
</dbReference>
<dbReference type="Pfam" id="PF03717">
    <property type="entry name" value="PBP_dimer"/>
    <property type="match status" value="1"/>
</dbReference>
<dbReference type="InterPro" id="IPR008756">
    <property type="entry name" value="Peptidase_M56"/>
</dbReference>
<dbReference type="GO" id="GO:0009252">
    <property type="term" value="P:peptidoglycan biosynthetic process"/>
    <property type="evidence" value="ECO:0007669"/>
    <property type="project" value="UniProtKB-KW"/>
</dbReference>
<keyword evidence="5" id="KW-0378">Hydrolase</keyword>
<dbReference type="GO" id="GO:0008658">
    <property type="term" value="F:penicillin binding"/>
    <property type="evidence" value="ECO:0007669"/>
    <property type="project" value="InterPro"/>
</dbReference>
<protein>
    <recommendedName>
        <fullName evidence="18">Penicillin-binding protein 2</fullName>
    </recommendedName>
</protein>
<dbReference type="AlphaFoldDB" id="A0A5R8KJ23"/>
<keyword evidence="9 12" id="KW-1133">Transmembrane helix</keyword>
<evidence type="ECO:0000256" key="1">
    <source>
        <dbReference type="ARBA" id="ARBA00004167"/>
    </source>
</evidence>